<evidence type="ECO:0000259" key="5">
    <source>
        <dbReference type="Pfam" id="PF01613"/>
    </source>
</evidence>
<accession>A0A1U7EZP6</accession>
<dbReference type="InterPro" id="IPR012349">
    <property type="entry name" value="Split_barrel_FMN-bd"/>
</dbReference>
<dbReference type="GO" id="GO:0010181">
    <property type="term" value="F:FMN binding"/>
    <property type="evidence" value="ECO:0007669"/>
    <property type="project" value="InterPro"/>
</dbReference>
<organism evidence="6 7">
    <name type="scientific">Natronomonas pharaonis (strain ATCC 35678 / DSM 2160 / CIP 103997 / JCM 8858 / NBRC 14720 / NCIMB 2260 / Gabara)</name>
    <name type="common">Halobacterium pharaonis</name>
    <dbReference type="NCBI Taxonomy" id="348780"/>
    <lineage>
        <taxon>Archaea</taxon>
        <taxon>Methanobacteriati</taxon>
        <taxon>Methanobacteriota</taxon>
        <taxon>Stenosarchaea group</taxon>
        <taxon>Halobacteria</taxon>
        <taxon>Halobacteriales</taxon>
        <taxon>Natronomonadaceae</taxon>
        <taxon>Natronomonas</taxon>
    </lineage>
</organism>
<evidence type="ECO:0000256" key="3">
    <source>
        <dbReference type="ARBA" id="ARBA00022643"/>
    </source>
</evidence>
<evidence type="ECO:0000313" key="6">
    <source>
        <dbReference type="EMBL" id="CAI50776.1"/>
    </source>
</evidence>
<sequence>MSHQTMGLTDDRDLVTLQPDQPFFETLYTVSPLVVIGTREADGSENLAPKHMAFPLGWGDHFGFVCKPAHGTYENVERTGEFTVSYPRPDEVLEASLAAAPRDSEGDKPTLEDIETATGESVNAPAVADAYAVLECELDRIVAGFGDAGLVAGKAVAKHVHTDAHRTHDEEPEVLLEQAPALAYLYPDRFAEIRETQAFPFPEGFER</sequence>
<gene>
    <name evidence="6" type="ordered locus">NP_5370A</name>
</gene>
<dbReference type="KEGG" id="nph:NP_5370A"/>
<protein>
    <submittedName>
        <fullName evidence="6">Flavin reductase domain protein</fullName>
    </submittedName>
</protein>
<comment type="cofactor">
    <cofactor evidence="1">
        <name>FMN</name>
        <dbReference type="ChEBI" id="CHEBI:58210"/>
    </cofactor>
</comment>
<evidence type="ECO:0000256" key="1">
    <source>
        <dbReference type="ARBA" id="ARBA00001917"/>
    </source>
</evidence>
<evidence type="ECO:0000313" key="7">
    <source>
        <dbReference type="Proteomes" id="UP000002698"/>
    </source>
</evidence>
<keyword evidence="2" id="KW-0285">Flavoprotein</keyword>
<evidence type="ECO:0000256" key="2">
    <source>
        <dbReference type="ARBA" id="ARBA00022630"/>
    </source>
</evidence>
<dbReference type="GeneID" id="3702355"/>
<dbReference type="PANTHER" id="PTHR33798:SF5">
    <property type="entry name" value="FLAVIN REDUCTASE LIKE DOMAIN-CONTAINING PROTEIN"/>
    <property type="match status" value="1"/>
</dbReference>
<evidence type="ECO:0000256" key="4">
    <source>
        <dbReference type="ARBA" id="ARBA00038054"/>
    </source>
</evidence>
<dbReference type="OrthoDB" id="8522at2157"/>
<dbReference type="InterPro" id="IPR002563">
    <property type="entry name" value="Flavin_Rdtase-like_dom"/>
</dbReference>
<dbReference type="HOGENOM" id="CLU_1363682_0_0_2"/>
<proteinExistence type="inferred from homology"/>
<name>A0A1U7EZP6_NATPD</name>
<dbReference type="STRING" id="348780.NP_5370A"/>
<dbReference type="EnsemblBacteria" id="CAI50776">
    <property type="protein sequence ID" value="CAI50776"/>
    <property type="gene ID" value="NP_5370A"/>
</dbReference>
<reference evidence="6 7" key="1">
    <citation type="journal article" date="2005" name="Genome Res.">
        <title>Living with two extremes: conclusions from the genome sequence of Natronomonas pharaonis.</title>
        <authorList>
            <person name="Falb M."/>
            <person name="Pfeiffer F."/>
            <person name="Palm P."/>
            <person name="Rodewald K."/>
            <person name="Hickmann V."/>
            <person name="Tittor J."/>
            <person name="Oesterhelt D."/>
        </authorList>
    </citation>
    <scope>NUCLEOTIDE SEQUENCE [LARGE SCALE GENOMIC DNA]</scope>
    <source>
        <strain evidence="7">ATCC 35678 / DSM 2160 / CIP 103997 / JCM 8858 / NBRC 14720 / NCIMB 2260 / Gabara</strain>
    </source>
</reference>
<dbReference type="PANTHER" id="PTHR33798">
    <property type="entry name" value="FLAVOPROTEIN OXYGENASE"/>
    <property type="match status" value="1"/>
</dbReference>
<keyword evidence="3" id="KW-0288">FMN</keyword>
<dbReference type="AlphaFoldDB" id="A0A1U7EZP6"/>
<dbReference type="EMBL" id="CR936257">
    <property type="protein sequence ID" value="CAI50776.1"/>
    <property type="molecule type" value="Genomic_DNA"/>
</dbReference>
<dbReference type="Proteomes" id="UP000002698">
    <property type="component" value="Chromosome"/>
</dbReference>
<comment type="similarity">
    <text evidence="4">Belongs to the flavoredoxin family.</text>
</comment>
<keyword evidence="7" id="KW-1185">Reference proteome</keyword>
<dbReference type="SUPFAM" id="SSF50475">
    <property type="entry name" value="FMN-binding split barrel"/>
    <property type="match status" value="1"/>
</dbReference>
<dbReference type="Pfam" id="PF01613">
    <property type="entry name" value="Flavin_Reduct"/>
    <property type="match status" value="1"/>
</dbReference>
<dbReference type="Gene3D" id="2.30.110.10">
    <property type="entry name" value="Electron Transport, Fmn-binding Protein, Chain A"/>
    <property type="match status" value="1"/>
</dbReference>
<dbReference type="eggNOG" id="arCOG02017">
    <property type="taxonomic scope" value="Archaea"/>
</dbReference>
<dbReference type="RefSeq" id="WP_011324384.1">
    <property type="nucleotide sequence ID" value="NC_007426.1"/>
</dbReference>
<feature type="domain" description="Flavin reductase like" evidence="5">
    <location>
        <begin position="31"/>
        <end position="167"/>
    </location>
</feature>